<dbReference type="AlphaFoldDB" id="A0A918TF05"/>
<proteinExistence type="predicted"/>
<evidence type="ECO:0000313" key="2">
    <source>
        <dbReference type="Proteomes" id="UP000644507"/>
    </source>
</evidence>
<organism evidence="1 2">
    <name type="scientific">Roseibacillus persicicus</name>
    <dbReference type="NCBI Taxonomy" id="454148"/>
    <lineage>
        <taxon>Bacteria</taxon>
        <taxon>Pseudomonadati</taxon>
        <taxon>Verrucomicrobiota</taxon>
        <taxon>Verrucomicrobiia</taxon>
        <taxon>Verrucomicrobiales</taxon>
        <taxon>Verrucomicrobiaceae</taxon>
        <taxon>Roseibacillus</taxon>
    </lineage>
</organism>
<gene>
    <name evidence="1" type="ORF">GCM10007100_08570</name>
</gene>
<dbReference type="PROSITE" id="PS51257">
    <property type="entry name" value="PROKAR_LIPOPROTEIN"/>
    <property type="match status" value="1"/>
</dbReference>
<dbReference type="Proteomes" id="UP000644507">
    <property type="component" value="Unassembled WGS sequence"/>
</dbReference>
<sequence>MKSKLSLFLPLVFVLGLAVVVSCSSSGSKGGMGIGKSSRQRLAIALLESPRAQFANYHVSGRRDNATALDNMKQTAAGVPAARSSYGTAPGGYVQLHPEMLRAMKILTDKGYSFHVTSIAGSSHSSRSRHYLGTAFDINKVNGVPVRSGSPYWREVIRICEGLGATETLGPGDRGHSTHIHVAWPRPPGM</sequence>
<protein>
    <submittedName>
        <fullName evidence="1">Uncharacterized protein</fullName>
    </submittedName>
</protein>
<reference evidence="1" key="2">
    <citation type="submission" date="2020-09" db="EMBL/GenBank/DDBJ databases">
        <authorList>
            <person name="Sun Q."/>
            <person name="Kim S."/>
        </authorList>
    </citation>
    <scope>NUCLEOTIDE SEQUENCE</scope>
    <source>
        <strain evidence="1">KCTC 12988</strain>
    </source>
</reference>
<dbReference type="EMBL" id="BMXI01000003">
    <property type="protein sequence ID" value="GHC45501.1"/>
    <property type="molecule type" value="Genomic_DNA"/>
</dbReference>
<dbReference type="RefSeq" id="WP_189567670.1">
    <property type="nucleotide sequence ID" value="NZ_BMXI01000003.1"/>
</dbReference>
<name>A0A918TF05_9BACT</name>
<keyword evidence="2" id="KW-1185">Reference proteome</keyword>
<comment type="caution">
    <text evidence="1">The sequence shown here is derived from an EMBL/GenBank/DDBJ whole genome shotgun (WGS) entry which is preliminary data.</text>
</comment>
<evidence type="ECO:0000313" key="1">
    <source>
        <dbReference type="EMBL" id="GHC45501.1"/>
    </source>
</evidence>
<accession>A0A918TF05</accession>
<reference evidence="1" key="1">
    <citation type="journal article" date="2014" name="Int. J. Syst. Evol. Microbiol.">
        <title>Complete genome sequence of Corynebacterium casei LMG S-19264T (=DSM 44701T), isolated from a smear-ripened cheese.</title>
        <authorList>
            <consortium name="US DOE Joint Genome Institute (JGI-PGF)"/>
            <person name="Walter F."/>
            <person name="Albersmeier A."/>
            <person name="Kalinowski J."/>
            <person name="Ruckert C."/>
        </authorList>
    </citation>
    <scope>NUCLEOTIDE SEQUENCE</scope>
    <source>
        <strain evidence="1">KCTC 12988</strain>
    </source>
</reference>